<proteinExistence type="predicted"/>
<dbReference type="InterPro" id="IPR024486">
    <property type="entry name" value="DUF2617"/>
</dbReference>
<organism evidence="1 2">
    <name type="scientific">Gordonia insulae</name>
    <dbReference type="NCBI Taxonomy" id="2420509"/>
    <lineage>
        <taxon>Bacteria</taxon>
        <taxon>Bacillati</taxon>
        <taxon>Actinomycetota</taxon>
        <taxon>Actinomycetes</taxon>
        <taxon>Mycobacteriales</taxon>
        <taxon>Gordoniaceae</taxon>
        <taxon>Gordonia</taxon>
    </lineage>
</organism>
<name>A0A3G8JM67_9ACTN</name>
<sequence>MHGPVRLQVPYADTSARQLAFSLTADLQEPLAHCDHRVDAATTISLRLLGASHQVVIENGLRRLCETVACLPGTDTPLPASVRDDDYSFVSRIEECDRERLADVVDDLARRSDAHRAAGLPAVIGHFPGEPLAVTAVLAVIRADAIAWETWHTYPQCAEVVVTASELRRPDPVAPR</sequence>
<dbReference type="EMBL" id="CP033972">
    <property type="protein sequence ID" value="AZG46167.1"/>
    <property type="molecule type" value="Genomic_DNA"/>
</dbReference>
<evidence type="ECO:0000313" key="1">
    <source>
        <dbReference type="EMBL" id="AZG46167.1"/>
    </source>
</evidence>
<dbReference type="Proteomes" id="UP000271469">
    <property type="component" value="Chromosome"/>
</dbReference>
<reference evidence="1 2" key="1">
    <citation type="submission" date="2018-11" db="EMBL/GenBank/DDBJ databases">
        <title>Gordonia insulae sp. nov., isolated from an island soil.</title>
        <authorList>
            <person name="Kim Y.S."/>
            <person name="Kim S.B."/>
        </authorList>
    </citation>
    <scope>NUCLEOTIDE SEQUENCE [LARGE SCALE GENOMIC DNA]</scope>
    <source>
        <strain evidence="1 2">MMS17-SY073</strain>
    </source>
</reference>
<dbReference type="AlphaFoldDB" id="A0A3G8JM67"/>
<gene>
    <name evidence="1" type="ORF">D7316_02768</name>
</gene>
<dbReference type="KEGG" id="gom:D7316_02768"/>
<keyword evidence="2" id="KW-1185">Reference proteome</keyword>
<evidence type="ECO:0000313" key="2">
    <source>
        <dbReference type="Proteomes" id="UP000271469"/>
    </source>
</evidence>
<accession>A0A3G8JM67</accession>
<dbReference type="Pfam" id="PF10936">
    <property type="entry name" value="DUF2617"/>
    <property type="match status" value="1"/>
</dbReference>
<evidence type="ECO:0008006" key="3">
    <source>
        <dbReference type="Google" id="ProtNLM"/>
    </source>
</evidence>
<protein>
    <recommendedName>
        <fullName evidence="3">DUF2617 family protein</fullName>
    </recommendedName>
</protein>